<dbReference type="AlphaFoldDB" id="A0A0F9W838"/>
<accession>A0A0F9W838</accession>
<gene>
    <name evidence="1" type="ORF">LCGC14_0393240</name>
</gene>
<reference evidence="1" key="1">
    <citation type="journal article" date="2015" name="Nature">
        <title>Complex archaea that bridge the gap between prokaryotes and eukaryotes.</title>
        <authorList>
            <person name="Spang A."/>
            <person name="Saw J.H."/>
            <person name="Jorgensen S.L."/>
            <person name="Zaremba-Niedzwiedzka K."/>
            <person name="Martijn J."/>
            <person name="Lind A.E."/>
            <person name="van Eijk R."/>
            <person name="Schleper C."/>
            <person name="Guy L."/>
            <person name="Ettema T.J."/>
        </authorList>
    </citation>
    <scope>NUCLEOTIDE SEQUENCE</scope>
</reference>
<name>A0A0F9W838_9ZZZZ</name>
<proteinExistence type="predicted"/>
<protein>
    <submittedName>
        <fullName evidence="1">Uncharacterized protein</fullName>
    </submittedName>
</protein>
<organism evidence="1">
    <name type="scientific">marine sediment metagenome</name>
    <dbReference type="NCBI Taxonomy" id="412755"/>
    <lineage>
        <taxon>unclassified sequences</taxon>
        <taxon>metagenomes</taxon>
        <taxon>ecological metagenomes</taxon>
    </lineage>
</organism>
<sequence length="89" mass="10760">MTEPTQEQIKEFWEWCGFTEKGTAFVWPDLFEYAVPLVIEKIREKYDNCRIGFAWNLLFSWWLRNLVNDGFKDPALALFWELYEVMKNG</sequence>
<dbReference type="EMBL" id="LAZR01000330">
    <property type="protein sequence ID" value="KKN74238.1"/>
    <property type="molecule type" value="Genomic_DNA"/>
</dbReference>
<evidence type="ECO:0000313" key="1">
    <source>
        <dbReference type="EMBL" id="KKN74238.1"/>
    </source>
</evidence>
<comment type="caution">
    <text evidence="1">The sequence shown here is derived from an EMBL/GenBank/DDBJ whole genome shotgun (WGS) entry which is preliminary data.</text>
</comment>